<dbReference type="KEGG" id="ovi:T265_12263"/>
<gene>
    <name evidence="1" type="ORF">T265_12263</name>
</gene>
<protein>
    <submittedName>
        <fullName evidence="1">Uncharacterized protein</fullName>
    </submittedName>
</protein>
<sequence length="76" mass="8848">MYGSENTNKLSAKRKPYNATHNERIFESHKGGKNLCRKTAFLLQGSAQLCVRRNQPLRRQRHKTIMIQQSFDISSQ</sequence>
<keyword evidence="2" id="KW-1185">Reference proteome</keyword>
<name>A0A074YUL3_OPIVI</name>
<dbReference type="EMBL" id="KL600855">
    <property type="protein sequence ID" value="KER18476.1"/>
    <property type="molecule type" value="Genomic_DNA"/>
</dbReference>
<dbReference type="GeneID" id="20326431"/>
<dbReference type="RefSeq" id="XP_009177777.1">
    <property type="nucleotide sequence ID" value="XM_009179513.1"/>
</dbReference>
<evidence type="ECO:0000313" key="2">
    <source>
        <dbReference type="Proteomes" id="UP000054324"/>
    </source>
</evidence>
<dbReference type="Proteomes" id="UP000054324">
    <property type="component" value="Unassembled WGS sequence"/>
</dbReference>
<reference evidence="1 2" key="1">
    <citation type="submission" date="2013-11" db="EMBL/GenBank/DDBJ databases">
        <title>Opisthorchis viverrini - life in the bile duct.</title>
        <authorList>
            <person name="Young N.D."/>
            <person name="Nagarajan N."/>
            <person name="Lin S.J."/>
            <person name="Korhonen P.K."/>
            <person name="Jex A.R."/>
            <person name="Hall R.S."/>
            <person name="Safavi-Hemami H."/>
            <person name="Kaewkong W."/>
            <person name="Bertrand D."/>
            <person name="Gao S."/>
            <person name="Seet Q."/>
            <person name="Wongkham S."/>
            <person name="Teh B.T."/>
            <person name="Wongkham C."/>
            <person name="Intapan P.M."/>
            <person name="Maleewong W."/>
            <person name="Yang X."/>
            <person name="Hu M."/>
            <person name="Wang Z."/>
            <person name="Hofmann A."/>
            <person name="Sternberg P.W."/>
            <person name="Tan P."/>
            <person name="Wang J."/>
            <person name="Gasser R.B."/>
        </authorList>
    </citation>
    <scope>NUCLEOTIDE SEQUENCE [LARGE SCALE GENOMIC DNA]</scope>
</reference>
<proteinExistence type="predicted"/>
<dbReference type="CTD" id="20326431"/>
<organism evidence="1 2">
    <name type="scientific">Opisthorchis viverrini</name>
    <name type="common">Southeast Asian liver fluke</name>
    <dbReference type="NCBI Taxonomy" id="6198"/>
    <lineage>
        <taxon>Eukaryota</taxon>
        <taxon>Metazoa</taxon>
        <taxon>Spiralia</taxon>
        <taxon>Lophotrochozoa</taxon>
        <taxon>Platyhelminthes</taxon>
        <taxon>Trematoda</taxon>
        <taxon>Digenea</taxon>
        <taxon>Opisthorchiida</taxon>
        <taxon>Opisthorchiata</taxon>
        <taxon>Opisthorchiidae</taxon>
        <taxon>Opisthorchis</taxon>
    </lineage>
</organism>
<evidence type="ECO:0000313" key="1">
    <source>
        <dbReference type="EMBL" id="KER18476.1"/>
    </source>
</evidence>
<accession>A0A074YUL3</accession>
<dbReference type="AlphaFoldDB" id="A0A074YUL3"/>